<evidence type="ECO:0000313" key="2">
    <source>
        <dbReference type="EMBL" id="MFI7589705.1"/>
    </source>
</evidence>
<sequence length="256" mass="26642">MALQPRELARAAVTPVGSFFDTALRTGAALFRRPFQWNELVSQLTFLVGVTLVPTILLTIPFCAITVFLINQLLIQLGATDLAGAGAGLAVVREIGPLCSVLVVAGAGATAMCADLGARRIREEIDAMEVLGIDPIHRLVVPRVVAGTVVAVALTAVVCVVGLASGYFFSVVVQGASPGQYVANLTLLTTGTDFLISEFKAALFGMAAALVACHRGLIAGGGPKGLGEAVNQTVVYAFVLLFVLNALISAVYLQFR</sequence>
<feature type="transmembrane region" description="Helical" evidence="1">
    <location>
        <begin position="44"/>
        <end position="75"/>
    </location>
</feature>
<comment type="caution">
    <text evidence="2">The sequence shown here is derived from an EMBL/GenBank/DDBJ whole genome shotgun (WGS) entry which is preliminary data.</text>
</comment>
<dbReference type="Proteomes" id="UP001612915">
    <property type="component" value="Unassembled WGS sequence"/>
</dbReference>
<organism evidence="2 3">
    <name type="scientific">Spongisporangium articulatum</name>
    <dbReference type="NCBI Taxonomy" id="3362603"/>
    <lineage>
        <taxon>Bacteria</taxon>
        <taxon>Bacillati</taxon>
        <taxon>Actinomycetota</taxon>
        <taxon>Actinomycetes</taxon>
        <taxon>Kineosporiales</taxon>
        <taxon>Kineosporiaceae</taxon>
        <taxon>Spongisporangium</taxon>
    </lineage>
</organism>
<dbReference type="RefSeq" id="WP_398284309.1">
    <property type="nucleotide sequence ID" value="NZ_JBITLV010000009.1"/>
</dbReference>
<feature type="transmembrane region" description="Helical" evidence="1">
    <location>
        <begin position="234"/>
        <end position="255"/>
    </location>
</feature>
<reference evidence="2 3" key="1">
    <citation type="submission" date="2024-10" db="EMBL/GenBank/DDBJ databases">
        <title>The Natural Products Discovery Center: Release of the First 8490 Sequenced Strains for Exploring Actinobacteria Biosynthetic Diversity.</title>
        <authorList>
            <person name="Kalkreuter E."/>
            <person name="Kautsar S.A."/>
            <person name="Yang D."/>
            <person name="Bader C.D."/>
            <person name="Teijaro C.N."/>
            <person name="Fluegel L."/>
            <person name="Davis C.M."/>
            <person name="Simpson J.R."/>
            <person name="Lauterbach L."/>
            <person name="Steele A.D."/>
            <person name="Gui C."/>
            <person name="Meng S."/>
            <person name="Li G."/>
            <person name="Viehrig K."/>
            <person name="Ye F."/>
            <person name="Su P."/>
            <person name="Kiefer A.F."/>
            <person name="Nichols A."/>
            <person name="Cepeda A.J."/>
            <person name="Yan W."/>
            <person name="Fan B."/>
            <person name="Jiang Y."/>
            <person name="Adhikari A."/>
            <person name="Zheng C.-J."/>
            <person name="Schuster L."/>
            <person name="Cowan T.M."/>
            <person name="Smanski M.J."/>
            <person name="Chevrette M.G."/>
            <person name="De Carvalho L.P.S."/>
            <person name="Shen B."/>
        </authorList>
    </citation>
    <scope>NUCLEOTIDE SEQUENCE [LARGE SCALE GENOMIC DNA]</scope>
    <source>
        <strain evidence="2 3">NPDC049639</strain>
    </source>
</reference>
<feature type="transmembrane region" description="Helical" evidence="1">
    <location>
        <begin position="144"/>
        <end position="169"/>
    </location>
</feature>
<accession>A0ABW8ATJ2</accession>
<dbReference type="PANTHER" id="PTHR30188">
    <property type="entry name" value="ABC TRANSPORTER PERMEASE PROTEIN-RELATED"/>
    <property type="match status" value="1"/>
</dbReference>
<name>A0ABW8ATJ2_9ACTN</name>
<dbReference type="EMBL" id="JBITLV010000009">
    <property type="protein sequence ID" value="MFI7589705.1"/>
    <property type="molecule type" value="Genomic_DNA"/>
</dbReference>
<dbReference type="InterPro" id="IPR030802">
    <property type="entry name" value="Permease_MalE"/>
</dbReference>
<dbReference type="PANTHER" id="PTHR30188:SF4">
    <property type="entry name" value="PROTEIN TRIGALACTOSYLDIACYLGLYCEROL 1, CHLOROPLASTIC"/>
    <property type="match status" value="1"/>
</dbReference>
<feature type="transmembrane region" description="Helical" evidence="1">
    <location>
        <begin position="95"/>
        <end position="118"/>
    </location>
</feature>
<proteinExistence type="predicted"/>
<gene>
    <name evidence="2" type="ORF">ACIB24_21770</name>
</gene>
<evidence type="ECO:0000256" key="1">
    <source>
        <dbReference type="SAM" id="Phobius"/>
    </source>
</evidence>
<evidence type="ECO:0000313" key="3">
    <source>
        <dbReference type="Proteomes" id="UP001612915"/>
    </source>
</evidence>
<dbReference type="Pfam" id="PF02405">
    <property type="entry name" value="MlaE"/>
    <property type="match status" value="1"/>
</dbReference>
<keyword evidence="1" id="KW-1133">Transmembrane helix</keyword>
<keyword evidence="3" id="KW-1185">Reference proteome</keyword>
<protein>
    <submittedName>
        <fullName evidence="2">MlaE family ABC transporter permease</fullName>
    </submittedName>
</protein>
<keyword evidence="1" id="KW-0472">Membrane</keyword>
<keyword evidence="1" id="KW-0812">Transmembrane</keyword>